<dbReference type="EMBL" id="RHHR01000001">
    <property type="protein sequence ID" value="RNB77225.1"/>
    <property type="molecule type" value="Genomic_DNA"/>
</dbReference>
<evidence type="ECO:0000256" key="2">
    <source>
        <dbReference type="ARBA" id="ARBA00022729"/>
    </source>
</evidence>
<dbReference type="PANTHER" id="PTHR42953:SF8">
    <property type="entry name" value="ZINT DOMAIN-CONTAINING PROTEIN"/>
    <property type="match status" value="1"/>
</dbReference>
<evidence type="ECO:0000256" key="6">
    <source>
        <dbReference type="SAM" id="SignalP"/>
    </source>
</evidence>
<keyword evidence="8" id="KW-1185">Reference proteome</keyword>
<protein>
    <submittedName>
        <fullName evidence="7">Zinc ABC transporter substrate-binding protein</fullName>
    </submittedName>
</protein>
<comment type="caution">
    <text evidence="7">The sequence shown here is derived from an EMBL/GenBank/DDBJ whole genome shotgun (WGS) entry which is preliminary data.</text>
</comment>
<dbReference type="PROSITE" id="PS51257">
    <property type="entry name" value="PROKAR_LIPOPROTEIN"/>
    <property type="match status" value="1"/>
</dbReference>
<dbReference type="InterPro" id="IPR006127">
    <property type="entry name" value="ZnuA-like"/>
</dbReference>
<evidence type="ECO:0000313" key="7">
    <source>
        <dbReference type="EMBL" id="RNB77225.1"/>
    </source>
</evidence>
<dbReference type="GO" id="GO:0030001">
    <property type="term" value="P:metal ion transport"/>
    <property type="evidence" value="ECO:0007669"/>
    <property type="project" value="InterPro"/>
</dbReference>
<comment type="similarity">
    <text evidence="3">Belongs to the bacterial solute-binding protein 9 family.</text>
</comment>
<feature type="region of interest" description="Disordered" evidence="5">
    <location>
        <begin position="133"/>
        <end position="168"/>
    </location>
</feature>
<feature type="coiled-coil region" evidence="4">
    <location>
        <begin position="197"/>
        <end position="224"/>
    </location>
</feature>
<dbReference type="PANTHER" id="PTHR42953">
    <property type="entry name" value="HIGH-AFFINITY ZINC UPTAKE SYSTEM PROTEIN ZNUA-RELATED"/>
    <property type="match status" value="1"/>
</dbReference>
<feature type="signal peptide" evidence="6">
    <location>
        <begin position="1"/>
        <end position="18"/>
    </location>
</feature>
<dbReference type="InterPro" id="IPR006129">
    <property type="entry name" value="AdhesinB"/>
</dbReference>
<name>A0A3M8CQQ4_9BACL</name>
<evidence type="ECO:0000256" key="3">
    <source>
        <dbReference type="RuleBase" id="RU003512"/>
    </source>
</evidence>
<proteinExistence type="inferred from homology"/>
<feature type="chain" id="PRO_5038974453" evidence="6">
    <location>
        <begin position="19"/>
        <end position="338"/>
    </location>
</feature>
<dbReference type="OrthoDB" id="9810636at2"/>
<dbReference type="Gene3D" id="3.40.50.1980">
    <property type="entry name" value="Nitrogenase molybdenum iron protein domain"/>
    <property type="match status" value="2"/>
</dbReference>
<dbReference type="PRINTS" id="PR00691">
    <property type="entry name" value="ADHESINB"/>
</dbReference>
<dbReference type="GO" id="GO:0007155">
    <property type="term" value="P:cell adhesion"/>
    <property type="evidence" value="ECO:0007669"/>
    <property type="project" value="InterPro"/>
</dbReference>
<dbReference type="PRINTS" id="PR00690">
    <property type="entry name" value="ADHESNFAMILY"/>
</dbReference>
<dbReference type="CDD" id="cd01017">
    <property type="entry name" value="AdcA"/>
    <property type="match status" value="1"/>
</dbReference>
<evidence type="ECO:0000256" key="1">
    <source>
        <dbReference type="ARBA" id="ARBA00022448"/>
    </source>
</evidence>
<gene>
    <name evidence="7" type="ORF">EDM52_00085</name>
</gene>
<dbReference type="RefSeq" id="WP_122907011.1">
    <property type="nucleotide sequence ID" value="NZ_CBCSBE010000022.1"/>
</dbReference>
<reference evidence="7 8" key="1">
    <citation type="submission" date="2018-10" db="EMBL/GenBank/DDBJ databases">
        <title>Phylogenomics of Brevibacillus.</title>
        <authorList>
            <person name="Dunlap C."/>
        </authorList>
    </citation>
    <scope>NUCLEOTIDE SEQUENCE [LARGE SCALE GENOMIC DNA]</scope>
    <source>
        <strain evidence="7 8">JCM 12215</strain>
    </source>
</reference>
<dbReference type="Pfam" id="PF01297">
    <property type="entry name" value="ZnuA"/>
    <property type="match status" value="1"/>
</dbReference>
<evidence type="ECO:0000256" key="4">
    <source>
        <dbReference type="SAM" id="Coils"/>
    </source>
</evidence>
<dbReference type="AlphaFoldDB" id="A0A3M8CQQ4"/>
<accession>A0A3M8CQQ4</accession>
<dbReference type="InterPro" id="IPR006128">
    <property type="entry name" value="Lipoprotein_PsaA-like"/>
</dbReference>
<evidence type="ECO:0000256" key="5">
    <source>
        <dbReference type="SAM" id="MobiDB-lite"/>
    </source>
</evidence>
<dbReference type="SUPFAM" id="SSF53807">
    <property type="entry name" value="Helical backbone' metal receptor"/>
    <property type="match status" value="1"/>
</dbReference>
<keyword evidence="1 3" id="KW-0813">Transport</keyword>
<dbReference type="GO" id="GO:0046872">
    <property type="term" value="F:metal ion binding"/>
    <property type="evidence" value="ECO:0007669"/>
    <property type="project" value="InterPro"/>
</dbReference>
<dbReference type="Proteomes" id="UP000282028">
    <property type="component" value="Unassembled WGS sequence"/>
</dbReference>
<organism evidence="7 8">
    <name type="scientific">Brevibacillus invocatus</name>
    <dbReference type="NCBI Taxonomy" id="173959"/>
    <lineage>
        <taxon>Bacteria</taxon>
        <taxon>Bacillati</taxon>
        <taxon>Bacillota</taxon>
        <taxon>Bacilli</taxon>
        <taxon>Bacillales</taxon>
        <taxon>Paenibacillaceae</taxon>
        <taxon>Brevibacillus</taxon>
    </lineage>
</organism>
<keyword evidence="4" id="KW-0175">Coiled coil</keyword>
<dbReference type="InterPro" id="IPR050492">
    <property type="entry name" value="Bact_metal-bind_prot9"/>
</dbReference>
<keyword evidence="2 6" id="KW-0732">Signal</keyword>
<sequence>MRKSLLAMVSVVTAAALAGCGAAPTATTGTPQPAEQSASASEKPKVFTTIYPLEYVTKRIGGEHVEVINIVPPGVEPHDFEPTAKNMVALTEADFFVYNGSGLELWVDKAVENLDKNRTQIINTTEGLNLLKAGEHGDDHADEHADEHKEEHADDHGHDHDHDHGEFDPHVWLDPTLLKEQADKVKQALVSKDQAHAADFEKNYEQLATDLDQLDKEFKEMVAQASRKEFMVSHSAFYYLAHQYGLEQVAISGVNPADEPSPAEMKKLVEHVKEHQLPYVLFETLVSPKVAEVIAKEADVKTATLNPLEGLTQEDVQAGKDYMSIMRENLETLREALK</sequence>
<evidence type="ECO:0000313" key="8">
    <source>
        <dbReference type="Proteomes" id="UP000282028"/>
    </source>
</evidence>